<feature type="domain" description="Guanylate cyclase" evidence="1">
    <location>
        <begin position="11"/>
        <end position="126"/>
    </location>
</feature>
<evidence type="ECO:0000313" key="2">
    <source>
        <dbReference type="EMBL" id="NEK24948.1"/>
    </source>
</evidence>
<dbReference type="InterPro" id="IPR029787">
    <property type="entry name" value="Nucleotide_cyclase"/>
</dbReference>
<dbReference type="GO" id="GO:0006171">
    <property type="term" value="P:cAMP biosynthetic process"/>
    <property type="evidence" value="ECO:0007669"/>
    <property type="project" value="TreeGrafter"/>
</dbReference>
<dbReference type="RefSeq" id="WP_164356072.1">
    <property type="nucleotide sequence ID" value="NZ_JAABNT010000028.1"/>
</dbReference>
<evidence type="ECO:0000259" key="1">
    <source>
        <dbReference type="PROSITE" id="PS50125"/>
    </source>
</evidence>
<comment type="caution">
    <text evidence="2">The sequence shown here is derived from an EMBL/GenBank/DDBJ whole genome shotgun (WGS) entry which is preliminary data.</text>
</comment>
<dbReference type="GO" id="GO:0004016">
    <property type="term" value="F:adenylate cyclase activity"/>
    <property type="evidence" value="ECO:0007669"/>
    <property type="project" value="UniProtKB-ARBA"/>
</dbReference>
<reference evidence="2 3" key="1">
    <citation type="submission" date="2020-01" db="EMBL/GenBank/DDBJ databases">
        <title>Sulfitobacter sediminilitoris sp. nov., isolated from a tidal flat.</title>
        <authorList>
            <person name="Park S."/>
            <person name="Yoon J.-H."/>
        </authorList>
    </citation>
    <scope>NUCLEOTIDE SEQUENCE [LARGE SCALE GENOMIC DNA]</scope>
    <source>
        <strain evidence="2 3">JBTF-M27</strain>
    </source>
</reference>
<name>A0A6P0CHZ5_9RHOB</name>
<dbReference type="InterPro" id="IPR050697">
    <property type="entry name" value="Adenylyl/Guanylyl_Cyclase_3/4"/>
</dbReference>
<dbReference type="SMART" id="SM00044">
    <property type="entry name" value="CYCc"/>
    <property type="match status" value="1"/>
</dbReference>
<gene>
    <name evidence="2" type="ORF">GV827_21495</name>
</gene>
<accession>A0A6P0CHZ5</accession>
<keyword evidence="3" id="KW-1185">Reference proteome</keyword>
<dbReference type="PROSITE" id="PS50125">
    <property type="entry name" value="GUANYLATE_CYCLASE_2"/>
    <property type="match status" value="1"/>
</dbReference>
<dbReference type="AlphaFoldDB" id="A0A6P0CHZ5"/>
<dbReference type="GO" id="GO:0035556">
    <property type="term" value="P:intracellular signal transduction"/>
    <property type="evidence" value="ECO:0007669"/>
    <property type="project" value="InterPro"/>
</dbReference>
<dbReference type="CDD" id="cd07302">
    <property type="entry name" value="CHD"/>
    <property type="match status" value="1"/>
</dbReference>
<dbReference type="PANTHER" id="PTHR43081:SF19">
    <property type="entry name" value="PH-SENSITIVE ADENYLATE CYCLASE RV1264"/>
    <property type="match status" value="1"/>
</dbReference>
<dbReference type="PANTHER" id="PTHR43081">
    <property type="entry name" value="ADENYLATE CYCLASE, TERMINAL-DIFFERENTIATION SPECIFIC-RELATED"/>
    <property type="match status" value="1"/>
</dbReference>
<proteinExistence type="predicted"/>
<evidence type="ECO:0000313" key="3">
    <source>
        <dbReference type="Proteomes" id="UP000468591"/>
    </source>
</evidence>
<dbReference type="Pfam" id="PF00211">
    <property type="entry name" value="Guanylate_cyc"/>
    <property type="match status" value="1"/>
</dbReference>
<dbReference type="Gene3D" id="3.30.70.1230">
    <property type="entry name" value="Nucleotide cyclase"/>
    <property type="match status" value="1"/>
</dbReference>
<sequence>MASQRNRRLAAILAADVVGYSRLMRADEEGTFAAVEELRERMLSPAAKELSGRLFKSMGDGFLLEFSSVVAAIRFAMAVQTELKSWNEPRPKAQQVHLRMGLNVGDVIAVDGDLYGDAVNVAARLEAIADPGGICISETALHQLGDNVTLETEDLGNRALKNIETSVTPDFSSRSMFSVPSSSAPIMRL</sequence>
<dbReference type="SUPFAM" id="SSF55073">
    <property type="entry name" value="Nucleotide cyclase"/>
    <property type="match status" value="1"/>
</dbReference>
<dbReference type="Proteomes" id="UP000468591">
    <property type="component" value="Unassembled WGS sequence"/>
</dbReference>
<protein>
    <recommendedName>
        <fullName evidence="1">Guanylate cyclase domain-containing protein</fullName>
    </recommendedName>
</protein>
<dbReference type="EMBL" id="JAABNT010000028">
    <property type="protein sequence ID" value="NEK24948.1"/>
    <property type="molecule type" value="Genomic_DNA"/>
</dbReference>
<organism evidence="2 3">
    <name type="scientific">Sulfitobacter sediminilitoris</name>
    <dbReference type="NCBI Taxonomy" id="2698830"/>
    <lineage>
        <taxon>Bacteria</taxon>
        <taxon>Pseudomonadati</taxon>
        <taxon>Pseudomonadota</taxon>
        <taxon>Alphaproteobacteria</taxon>
        <taxon>Rhodobacterales</taxon>
        <taxon>Roseobacteraceae</taxon>
        <taxon>Sulfitobacter</taxon>
    </lineage>
</organism>
<dbReference type="InterPro" id="IPR001054">
    <property type="entry name" value="A/G_cyclase"/>
</dbReference>